<dbReference type="GO" id="GO:0008168">
    <property type="term" value="F:methyltransferase activity"/>
    <property type="evidence" value="ECO:0007669"/>
    <property type="project" value="UniProtKB-KW"/>
</dbReference>
<organism evidence="1 2">
    <name type="scientific">Protofrankia coriariae</name>
    <dbReference type="NCBI Taxonomy" id="1562887"/>
    <lineage>
        <taxon>Bacteria</taxon>
        <taxon>Bacillati</taxon>
        <taxon>Actinomycetota</taxon>
        <taxon>Actinomycetes</taxon>
        <taxon>Frankiales</taxon>
        <taxon>Frankiaceae</taxon>
        <taxon>Protofrankia</taxon>
    </lineage>
</organism>
<dbReference type="RefSeq" id="WP_052914843.1">
    <property type="nucleotide sequence ID" value="NZ_JWIO01000039.1"/>
</dbReference>
<proteinExistence type="predicted"/>
<dbReference type="GO" id="GO:0032259">
    <property type="term" value="P:methylation"/>
    <property type="evidence" value="ECO:0007669"/>
    <property type="project" value="UniProtKB-KW"/>
</dbReference>
<comment type="caution">
    <text evidence="1">The sequence shown here is derived from an EMBL/GenBank/DDBJ whole genome shotgun (WGS) entry which is preliminary data.</text>
</comment>
<dbReference type="InterPro" id="IPR029063">
    <property type="entry name" value="SAM-dependent_MTases_sf"/>
</dbReference>
<dbReference type="SUPFAM" id="SSF53335">
    <property type="entry name" value="S-adenosyl-L-methionine-dependent methyltransferases"/>
    <property type="match status" value="1"/>
</dbReference>
<keyword evidence="1" id="KW-0489">Methyltransferase</keyword>
<evidence type="ECO:0000313" key="1">
    <source>
        <dbReference type="EMBL" id="KLL10217.1"/>
    </source>
</evidence>
<evidence type="ECO:0000313" key="2">
    <source>
        <dbReference type="Proteomes" id="UP000035425"/>
    </source>
</evidence>
<dbReference type="PIRSF" id="PIRSF017393">
    <property type="entry name" value="MTase_SAV2177"/>
    <property type="match status" value="1"/>
</dbReference>
<name>A0ABR5F0F1_9ACTN</name>
<gene>
    <name evidence="1" type="ORF">FrCorBMG51_19390</name>
</gene>
<dbReference type="InterPro" id="IPR006764">
    <property type="entry name" value="SAM_dep_MeTrfase_SAV2177_type"/>
</dbReference>
<protein>
    <submittedName>
        <fullName evidence="1">SAM-dependent methyltransferase</fullName>
    </submittedName>
</protein>
<dbReference type="Pfam" id="PF04672">
    <property type="entry name" value="Methyltransf_19"/>
    <property type="match status" value="1"/>
</dbReference>
<reference evidence="1 2" key="1">
    <citation type="submission" date="2014-12" db="EMBL/GenBank/DDBJ databases">
        <title>Frankia sp. BMG5.1 draft genome.</title>
        <authorList>
            <person name="Gtari M."/>
            <person name="Ghodhbane-Gtari F."/>
            <person name="Nouioui I."/>
            <person name="Ktari A."/>
            <person name="Hezbri K."/>
            <person name="Mimouni W."/>
            <person name="Sbissi I."/>
            <person name="Ayari A."/>
            <person name="Yamanaka T."/>
            <person name="Normand P."/>
            <person name="Tisa L.S."/>
            <person name="Boudabous A."/>
        </authorList>
    </citation>
    <scope>NUCLEOTIDE SEQUENCE [LARGE SCALE GENOMIC DNA]</scope>
    <source>
        <strain evidence="1 2">BMG5.1</strain>
    </source>
</reference>
<dbReference type="Proteomes" id="UP000035425">
    <property type="component" value="Unassembled WGS sequence"/>
</dbReference>
<sequence>MSDSESQHGTPEPVSLNVRDGVFVSTWIEARVDISVPSIARVYDALLDGKDNFPADRAVHDQLIQVIPDGKTAAQYNRQALRRGVEFMVEQGVRQFIDLGSGLPAAENTHQVAQRIAPESKVAYVDIDPIVLAHGRALLAENRNTTVVTADFRRPDEVLNNPDVTALIDLSKPVGLLMLAVVHHVHDNENPAGLVRAYVDRTVSGSHLFLTHFVDHGEETKPIEQVLLNELTRGRFRSIEEITSYFDGLELIEPGVVYNPLWRPTEPVAKPYPLAVRLVAGGIGRKS</sequence>
<dbReference type="Gene3D" id="3.40.50.150">
    <property type="entry name" value="Vaccinia Virus protein VP39"/>
    <property type="match status" value="1"/>
</dbReference>
<keyword evidence="2" id="KW-1185">Reference proteome</keyword>
<dbReference type="EMBL" id="JWIO01000039">
    <property type="protein sequence ID" value="KLL10217.1"/>
    <property type="molecule type" value="Genomic_DNA"/>
</dbReference>
<accession>A0ABR5F0F1</accession>
<keyword evidence="1" id="KW-0808">Transferase</keyword>
<dbReference type="CDD" id="cd02440">
    <property type="entry name" value="AdoMet_MTases"/>
    <property type="match status" value="1"/>
</dbReference>